<evidence type="ECO:0000313" key="2">
    <source>
        <dbReference type="EMBL" id="TPX46834.1"/>
    </source>
</evidence>
<feature type="region of interest" description="Disordered" evidence="1">
    <location>
        <begin position="143"/>
        <end position="202"/>
    </location>
</feature>
<comment type="caution">
    <text evidence="2">The sequence shown here is derived from an EMBL/GenBank/DDBJ whole genome shotgun (WGS) entry which is preliminary data.</text>
</comment>
<evidence type="ECO:0000313" key="3">
    <source>
        <dbReference type="Proteomes" id="UP000317494"/>
    </source>
</evidence>
<evidence type="ECO:0000256" key="1">
    <source>
        <dbReference type="SAM" id="MobiDB-lite"/>
    </source>
</evidence>
<dbReference type="Proteomes" id="UP000317494">
    <property type="component" value="Unassembled WGS sequence"/>
</dbReference>
<dbReference type="VEuPathDB" id="FungiDB:SeMB42_g03553"/>
<feature type="region of interest" description="Disordered" evidence="1">
    <location>
        <begin position="1"/>
        <end position="120"/>
    </location>
</feature>
<feature type="compositionally biased region" description="Basic and acidic residues" evidence="1">
    <location>
        <begin position="71"/>
        <end position="80"/>
    </location>
</feature>
<reference evidence="2 3" key="1">
    <citation type="journal article" date="2019" name="Sci. Rep.">
        <title>Comparative genomics of chytrid fungi reveal insights into the obligate biotrophic and pathogenic lifestyle of Synchytrium endobioticum.</title>
        <authorList>
            <person name="van de Vossenberg B.T.L.H."/>
            <person name="Warris S."/>
            <person name="Nguyen H.D.T."/>
            <person name="van Gent-Pelzer M.P.E."/>
            <person name="Joly D.L."/>
            <person name="van de Geest H.C."/>
            <person name="Bonants P.J.M."/>
            <person name="Smith D.S."/>
            <person name="Levesque C.A."/>
            <person name="van der Lee T.A.J."/>
        </authorList>
    </citation>
    <scope>NUCLEOTIDE SEQUENCE [LARGE SCALE GENOMIC DNA]</scope>
    <source>
        <strain evidence="2 3">MB42</strain>
    </source>
</reference>
<feature type="compositionally biased region" description="Polar residues" evidence="1">
    <location>
        <begin position="47"/>
        <end position="70"/>
    </location>
</feature>
<name>A0A507D5W2_9FUNG</name>
<organism evidence="2 3">
    <name type="scientific">Synchytrium endobioticum</name>
    <dbReference type="NCBI Taxonomy" id="286115"/>
    <lineage>
        <taxon>Eukaryota</taxon>
        <taxon>Fungi</taxon>
        <taxon>Fungi incertae sedis</taxon>
        <taxon>Chytridiomycota</taxon>
        <taxon>Chytridiomycota incertae sedis</taxon>
        <taxon>Chytridiomycetes</taxon>
        <taxon>Synchytriales</taxon>
        <taxon>Synchytriaceae</taxon>
        <taxon>Synchytrium</taxon>
    </lineage>
</organism>
<feature type="compositionally biased region" description="Low complexity" evidence="1">
    <location>
        <begin position="27"/>
        <end position="46"/>
    </location>
</feature>
<gene>
    <name evidence="2" type="ORF">SeMB42_g03553</name>
</gene>
<feature type="compositionally biased region" description="Polar residues" evidence="1">
    <location>
        <begin position="1"/>
        <end position="26"/>
    </location>
</feature>
<feature type="compositionally biased region" description="Polar residues" evidence="1">
    <location>
        <begin position="105"/>
        <end position="115"/>
    </location>
</feature>
<protein>
    <submittedName>
        <fullName evidence="2">Uncharacterized protein</fullName>
    </submittedName>
</protein>
<keyword evidence="3" id="KW-1185">Reference proteome</keyword>
<feature type="compositionally biased region" description="Basic and acidic residues" evidence="1">
    <location>
        <begin position="147"/>
        <end position="169"/>
    </location>
</feature>
<feature type="compositionally biased region" description="Low complexity" evidence="1">
    <location>
        <begin position="178"/>
        <end position="193"/>
    </location>
</feature>
<accession>A0A507D5W2</accession>
<proteinExistence type="predicted"/>
<sequence>MPPKQQQQPGSQTSPVNNFVQYFGSTSLNFNPPSNNNDNFSPLLPSHTTPTRNKALSRTASSTSTHSVNNDFRKKPRLDLPSDASTSLYPPMKKKSTFALESAQPKASNDSTATSDGDDVDLLKDGELEELMTDDLALNEEVDDENENRGIHNQEQQYHRQQQDKKLDELDPSPLPDGQQEQQSQQSQSQQQGNEGGEEEVCRNAADAQVKLEEFAGKATNIFQSLLEGMSMMSRIEAQMKDELIHRRQALAEREAALDTKKQEIRDRTAPFLRNTW</sequence>
<dbReference type="EMBL" id="QEAN01000127">
    <property type="protein sequence ID" value="TPX46834.1"/>
    <property type="molecule type" value="Genomic_DNA"/>
</dbReference>
<dbReference type="AlphaFoldDB" id="A0A507D5W2"/>